<dbReference type="Proteomes" id="UP000624404">
    <property type="component" value="Unassembled WGS sequence"/>
</dbReference>
<feature type="compositionally biased region" description="Basic and acidic residues" evidence="1">
    <location>
        <begin position="143"/>
        <end position="173"/>
    </location>
</feature>
<sequence length="482" mass="52342">MARDNEFASSVNDRGRGRDGDRGRRREDYESSYTGTAKQLEYPRQSRQSEYSTQAPTSSAASARRTSSQKPQLSTASARRASSQRPPLSAAGARRAPSQKPPVSLYGGSRAGGFADPSAPASEVGTIASIDGGMHKSVSVVGREIETADKLKGRRDDTEARELAVEEDRERLARRQGVLSDAQRHKRINDFSQSTLDRTAFAGQQSSRAPTIVTESSNASRGTEEGRSGRPRGQSTASKSRRPYQESEPVLMTASIQHRSRRLTMEHSSRGDTTVSYEHRHHSTQIYTSSHGRKDERDSSSSSIHPRAIKASVSGVSQSRNQPTSITGRSTRAPSVSRGSISGESSARSRALEFRPKDSRYDDSQSSASASTLRPGTVIRDRLPNNFPEFPNSESGAKTIYSNSNASSLRKPAGSLAGTDLRSQYSGRREGSHTGSVLNPISAAGSSRHSRPPTAYRDYPSSATRSLSQAGSRRSRDPYDDR</sequence>
<accession>A0A8H2VZN4</accession>
<feature type="region of interest" description="Disordered" evidence="1">
    <location>
        <begin position="1"/>
        <end position="482"/>
    </location>
</feature>
<keyword evidence="3" id="KW-1185">Reference proteome</keyword>
<feature type="compositionally biased region" description="Low complexity" evidence="1">
    <location>
        <begin position="52"/>
        <end position="91"/>
    </location>
</feature>
<feature type="compositionally biased region" description="Polar residues" evidence="1">
    <location>
        <begin position="364"/>
        <end position="374"/>
    </location>
</feature>
<feature type="compositionally biased region" description="Polar residues" evidence="1">
    <location>
        <begin position="314"/>
        <end position="334"/>
    </location>
</feature>
<proteinExistence type="predicted"/>
<evidence type="ECO:0000313" key="2">
    <source>
        <dbReference type="EMBL" id="CAD6447667.1"/>
    </source>
</evidence>
<feature type="compositionally biased region" description="Polar residues" evidence="1">
    <location>
        <begin position="190"/>
        <end position="221"/>
    </location>
</feature>
<gene>
    <name evidence="2" type="ORF">SCLTRI_LOCUS7459</name>
</gene>
<reference evidence="2" key="1">
    <citation type="submission" date="2020-10" db="EMBL/GenBank/DDBJ databases">
        <authorList>
            <person name="Kusch S."/>
        </authorList>
    </citation>
    <scope>NUCLEOTIDE SEQUENCE</scope>
    <source>
        <strain evidence="2">SwB9</strain>
    </source>
</reference>
<feature type="compositionally biased region" description="Basic and acidic residues" evidence="1">
    <location>
        <begin position="350"/>
        <end position="363"/>
    </location>
</feature>
<feature type="compositionally biased region" description="Polar residues" evidence="1">
    <location>
        <begin position="433"/>
        <end position="447"/>
    </location>
</feature>
<evidence type="ECO:0000313" key="3">
    <source>
        <dbReference type="Proteomes" id="UP000624404"/>
    </source>
</evidence>
<feature type="compositionally biased region" description="Polar residues" evidence="1">
    <location>
        <begin position="461"/>
        <end position="472"/>
    </location>
</feature>
<dbReference type="EMBL" id="CAJHIA010000030">
    <property type="protein sequence ID" value="CAD6447667.1"/>
    <property type="molecule type" value="Genomic_DNA"/>
</dbReference>
<feature type="compositionally biased region" description="Basic and acidic residues" evidence="1">
    <location>
        <begin position="13"/>
        <end position="29"/>
    </location>
</feature>
<dbReference type="OrthoDB" id="3552181at2759"/>
<evidence type="ECO:0000256" key="1">
    <source>
        <dbReference type="SAM" id="MobiDB-lite"/>
    </source>
</evidence>
<organism evidence="2 3">
    <name type="scientific">Sclerotinia trifoliorum</name>
    <dbReference type="NCBI Taxonomy" id="28548"/>
    <lineage>
        <taxon>Eukaryota</taxon>
        <taxon>Fungi</taxon>
        <taxon>Dikarya</taxon>
        <taxon>Ascomycota</taxon>
        <taxon>Pezizomycotina</taxon>
        <taxon>Leotiomycetes</taxon>
        <taxon>Helotiales</taxon>
        <taxon>Sclerotiniaceae</taxon>
        <taxon>Sclerotinia</taxon>
    </lineage>
</organism>
<protein>
    <submittedName>
        <fullName evidence="2">6387aa06-d7ca-4ed0-9aeb-7e84031b41c4</fullName>
    </submittedName>
</protein>
<dbReference type="AlphaFoldDB" id="A0A8H2VZN4"/>
<comment type="caution">
    <text evidence="2">The sequence shown here is derived from an EMBL/GenBank/DDBJ whole genome shotgun (WGS) entry which is preliminary data.</text>
</comment>
<feature type="compositionally biased region" description="Low complexity" evidence="1">
    <location>
        <begin position="335"/>
        <end position="349"/>
    </location>
</feature>
<feature type="compositionally biased region" description="Polar residues" evidence="1">
    <location>
        <begin position="392"/>
        <end position="408"/>
    </location>
</feature>
<name>A0A8H2VZN4_9HELO</name>